<dbReference type="EMBL" id="AYRZ02000003">
    <property type="protein sequence ID" value="PHT85612.1"/>
    <property type="molecule type" value="Genomic_DNA"/>
</dbReference>
<dbReference type="Pfam" id="PF01612">
    <property type="entry name" value="DNA_pol_A_exo1"/>
    <property type="match status" value="1"/>
</dbReference>
<name>A0A2G2ZUG6_CAPAN</name>
<dbReference type="Proteomes" id="UP000222542">
    <property type="component" value="Unassembled WGS sequence"/>
</dbReference>
<evidence type="ECO:0000256" key="4">
    <source>
        <dbReference type="ARBA" id="ARBA00023015"/>
    </source>
</evidence>
<dbReference type="InterPro" id="IPR036397">
    <property type="entry name" value="RNaseH_sf"/>
</dbReference>
<dbReference type="GO" id="GO:0006139">
    <property type="term" value="P:nucleobase-containing compound metabolic process"/>
    <property type="evidence" value="ECO:0007669"/>
    <property type="project" value="InterPro"/>
</dbReference>
<dbReference type="InterPro" id="IPR051132">
    <property type="entry name" value="3-5_Exonuclease_domain"/>
</dbReference>
<dbReference type="STRING" id="4072.A0A2G2ZUG6"/>
<protein>
    <recommendedName>
        <fullName evidence="8">3'-5' exonuclease domain-containing protein</fullName>
    </recommendedName>
</protein>
<evidence type="ECO:0000313" key="10">
    <source>
        <dbReference type="Proteomes" id="UP000222542"/>
    </source>
</evidence>
<evidence type="ECO:0000256" key="2">
    <source>
        <dbReference type="ARBA" id="ARBA00022722"/>
    </source>
</evidence>
<dbReference type="Gene3D" id="3.30.420.10">
    <property type="entry name" value="Ribonuclease H-like superfamily/Ribonuclease H"/>
    <property type="match status" value="1"/>
</dbReference>
<dbReference type="CDD" id="cd06141">
    <property type="entry name" value="WRN_exo"/>
    <property type="match status" value="1"/>
</dbReference>
<evidence type="ECO:0000256" key="1">
    <source>
        <dbReference type="ARBA" id="ARBA00004123"/>
    </source>
</evidence>
<keyword evidence="7" id="KW-0539">Nucleus</keyword>
<keyword evidence="2" id="KW-0540">Nuclease</keyword>
<dbReference type="GO" id="GO:0008408">
    <property type="term" value="F:3'-5' exonuclease activity"/>
    <property type="evidence" value="ECO:0000318"/>
    <property type="project" value="GO_Central"/>
</dbReference>
<dbReference type="SMART" id="SM00474">
    <property type="entry name" value="35EXOc"/>
    <property type="match status" value="1"/>
</dbReference>
<dbReference type="InterPro" id="IPR015300">
    <property type="entry name" value="DNA-bd_pseudobarrel_sf"/>
</dbReference>
<dbReference type="PANTHER" id="PTHR13620:SF117">
    <property type="entry name" value="WERNER SYNDROME-LIKE EXONUCLEASE"/>
    <property type="match status" value="1"/>
</dbReference>
<evidence type="ECO:0000256" key="5">
    <source>
        <dbReference type="ARBA" id="ARBA00023125"/>
    </source>
</evidence>
<sequence>MSPMAEIYEVSFYGDQIEVTVTKNAAVVNDWINSHRCRLHKLLVGLDIEWLPCFNPEENHPVALLQLCVGRRCLLFQLLHKDAVPRFLVDFLMDPNFKFVGMGVKGDTEKLLRDHKLLVANTVDLNQLALSVYGEEVYGKMGLKRMAKEVLGKVMEKPLNVTLSKWDAEELVYEQIEYAAIDAFVSFEIGKNLFNSIWERQREIEIRRRTVVKRENLNCHYQLQFSSSVSVLTLLFQLIKLDLRGSPSLKAEVKMKKLNAERMSDKGLRLKTSSTTTPESQLAASTSVDVNSHFISTIKPYTIKNPTLYLPLDFVKSNGLMDKSEMILVNEKQRSWSMWLG</sequence>
<dbReference type="FunFam" id="3.30.420.10:FF:000054">
    <property type="entry name" value="Werner Syndrome-like exonuclease"/>
    <property type="match status" value="1"/>
</dbReference>
<keyword evidence="4" id="KW-0805">Transcription regulation</keyword>
<keyword evidence="3" id="KW-0378">Hydrolase</keyword>
<evidence type="ECO:0000256" key="3">
    <source>
        <dbReference type="ARBA" id="ARBA00022801"/>
    </source>
</evidence>
<comment type="caution">
    <text evidence="9">The sequence shown here is derived from an EMBL/GenBank/DDBJ whole genome shotgun (WGS) entry which is preliminary data.</text>
</comment>
<dbReference type="GO" id="GO:0003677">
    <property type="term" value="F:DNA binding"/>
    <property type="evidence" value="ECO:0007669"/>
    <property type="project" value="UniProtKB-KW"/>
</dbReference>
<keyword evidence="6" id="KW-0804">Transcription</keyword>
<dbReference type="OMA" id="WINSHRC"/>
<organism evidence="9 10">
    <name type="scientific">Capsicum annuum</name>
    <name type="common">Capsicum pepper</name>
    <dbReference type="NCBI Taxonomy" id="4072"/>
    <lineage>
        <taxon>Eukaryota</taxon>
        <taxon>Viridiplantae</taxon>
        <taxon>Streptophyta</taxon>
        <taxon>Embryophyta</taxon>
        <taxon>Tracheophyta</taxon>
        <taxon>Spermatophyta</taxon>
        <taxon>Magnoliopsida</taxon>
        <taxon>eudicotyledons</taxon>
        <taxon>Gunneridae</taxon>
        <taxon>Pentapetalae</taxon>
        <taxon>asterids</taxon>
        <taxon>lamiids</taxon>
        <taxon>Solanales</taxon>
        <taxon>Solanaceae</taxon>
        <taxon>Solanoideae</taxon>
        <taxon>Capsiceae</taxon>
        <taxon>Capsicum</taxon>
    </lineage>
</organism>
<proteinExistence type="predicted"/>
<evidence type="ECO:0000256" key="6">
    <source>
        <dbReference type="ARBA" id="ARBA00023163"/>
    </source>
</evidence>
<dbReference type="AlphaFoldDB" id="A0A2G2ZUG6"/>
<dbReference type="Gramene" id="PHT85612">
    <property type="protein sequence ID" value="PHT85612"/>
    <property type="gene ID" value="T459_07718"/>
</dbReference>
<accession>A0A2G2ZUG6</accession>
<reference evidence="9 10" key="1">
    <citation type="journal article" date="2014" name="Nat. Genet.">
        <title>Genome sequence of the hot pepper provides insights into the evolution of pungency in Capsicum species.</title>
        <authorList>
            <person name="Kim S."/>
            <person name="Park M."/>
            <person name="Yeom S.I."/>
            <person name="Kim Y.M."/>
            <person name="Lee J.M."/>
            <person name="Lee H.A."/>
            <person name="Seo E."/>
            <person name="Choi J."/>
            <person name="Cheong K."/>
            <person name="Kim K.T."/>
            <person name="Jung K."/>
            <person name="Lee G.W."/>
            <person name="Oh S.K."/>
            <person name="Bae C."/>
            <person name="Kim S.B."/>
            <person name="Lee H.Y."/>
            <person name="Kim S.Y."/>
            <person name="Kim M.S."/>
            <person name="Kang B.C."/>
            <person name="Jo Y.D."/>
            <person name="Yang H.B."/>
            <person name="Jeong H.J."/>
            <person name="Kang W.H."/>
            <person name="Kwon J.K."/>
            <person name="Shin C."/>
            <person name="Lim J.Y."/>
            <person name="Park J.H."/>
            <person name="Huh J.H."/>
            <person name="Kim J.S."/>
            <person name="Kim B.D."/>
            <person name="Cohen O."/>
            <person name="Paran I."/>
            <person name="Suh M.C."/>
            <person name="Lee S.B."/>
            <person name="Kim Y.K."/>
            <person name="Shin Y."/>
            <person name="Noh S.J."/>
            <person name="Park J."/>
            <person name="Seo Y.S."/>
            <person name="Kwon S.Y."/>
            <person name="Kim H.A."/>
            <person name="Park J.M."/>
            <person name="Kim H.J."/>
            <person name="Choi S.B."/>
            <person name="Bosland P.W."/>
            <person name="Reeves G."/>
            <person name="Jo S.H."/>
            <person name="Lee B.W."/>
            <person name="Cho H.T."/>
            <person name="Choi H.S."/>
            <person name="Lee M.S."/>
            <person name="Yu Y."/>
            <person name="Do Choi Y."/>
            <person name="Park B.S."/>
            <person name="van Deynze A."/>
            <person name="Ashrafi H."/>
            <person name="Hill T."/>
            <person name="Kim W.T."/>
            <person name="Pai H.S."/>
            <person name="Ahn H.K."/>
            <person name="Yeam I."/>
            <person name="Giovannoni J.J."/>
            <person name="Rose J.K."/>
            <person name="Sorensen I."/>
            <person name="Lee S.J."/>
            <person name="Kim R.W."/>
            <person name="Choi I.Y."/>
            <person name="Choi B.S."/>
            <person name="Lim J.S."/>
            <person name="Lee Y.H."/>
            <person name="Choi D."/>
        </authorList>
    </citation>
    <scope>NUCLEOTIDE SEQUENCE [LARGE SCALE GENOMIC DNA]</scope>
    <source>
        <strain evidence="10">cv. CM334</strain>
    </source>
</reference>
<keyword evidence="10" id="KW-1185">Reference proteome</keyword>
<reference evidence="9 10" key="2">
    <citation type="journal article" date="2017" name="Genome Biol.">
        <title>New reference genome sequences of hot pepper reveal the massive evolution of plant disease-resistance genes by retroduplication.</title>
        <authorList>
            <person name="Kim S."/>
            <person name="Park J."/>
            <person name="Yeom S.I."/>
            <person name="Kim Y.M."/>
            <person name="Seo E."/>
            <person name="Kim K.T."/>
            <person name="Kim M.S."/>
            <person name="Lee J.M."/>
            <person name="Cheong K."/>
            <person name="Shin H.S."/>
            <person name="Kim S.B."/>
            <person name="Han K."/>
            <person name="Lee J."/>
            <person name="Park M."/>
            <person name="Lee H.A."/>
            <person name="Lee H.Y."/>
            <person name="Lee Y."/>
            <person name="Oh S."/>
            <person name="Lee J.H."/>
            <person name="Choi E."/>
            <person name="Choi E."/>
            <person name="Lee S.E."/>
            <person name="Jeon J."/>
            <person name="Kim H."/>
            <person name="Choi G."/>
            <person name="Song H."/>
            <person name="Lee J."/>
            <person name="Lee S.C."/>
            <person name="Kwon J.K."/>
            <person name="Lee H.Y."/>
            <person name="Koo N."/>
            <person name="Hong Y."/>
            <person name="Kim R.W."/>
            <person name="Kang W.H."/>
            <person name="Huh J.H."/>
            <person name="Kang B.C."/>
            <person name="Yang T.J."/>
            <person name="Lee Y.H."/>
            <person name="Bennetzen J.L."/>
            <person name="Choi D."/>
        </authorList>
    </citation>
    <scope>NUCLEOTIDE SEQUENCE [LARGE SCALE GENOMIC DNA]</scope>
    <source>
        <strain evidence="10">cv. CM334</strain>
    </source>
</reference>
<evidence type="ECO:0000259" key="8">
    <source>
        <dbReference type="SMART" id="SM00474"/>
    </source>
</evidence>
<comment type="subcellular location">
    <subcellularLocation>
        <location evidence="1">Nucleus</location>
    </subcellularLocation>
</comment>
<gene>
    <name evidence="9" type="ORF">T459_07718</name>
</gene>
<dbReference type="SUPFAM" id="SSF53098">
    <property type="entry name" value="Ribonuclease H-like"/>
    <property type="match status" value="1"/>
</dbReference>
<dbReference type="SUPFAM" id="SSF101936">
    <property type="entry name" value="DNA-binding pseudobarrel domain"/>
    <property type="match status" value="1"/>
</dbReference>
<evidence type="ECO:0000313" key="9">
    <source>
        <dbReference type="EMBL" id="PHT85612.1"/>
    </source>
</evidence>
<dbReference type="GO" id="GO:0005737">
    <property type="term" value="C:cytoplasm"/>
    <property type="evidence" value="ECO:0000318"/>
    <property type="project" value="GO_Central"/>
</dbReference>
<keyword evidence="5" id="KW-0238">DNA-binding</keyword>
<evidence type="ECO:0000256" key="7">
    <source>
        <dbReference type="ARBA" id="ARBA00023242"/>
    </source>
</evidence>
<dbReference type="InterPro" id="IPR012337">
    <property type="entry name" value="RNaseH-like_sf"/>
</dbReference>
<dbReference type="InterPro" id="IPR002562">
    <property type="entry name" value="3'-5'_exonuclease_dom"/>
</dbReference>
<dbReference type="GO" id="GO:0005634">
    <property type="term" value="C:nucleus"/>
    <property type="evidence" value="ECO:0000318"/>
    <property type="project" value="GO_Central"/>
</dbReference>
<feature type="domain" description="3'-5' exonuclease" evidence="8">
    <location>
        <begin position="19"/>
        <end position="198"/>
    </location>
</feature>
<dbReference type="PANTHER" id="PTHR13620">
    <property type="entry name" value="3-5 EXONUCLEASE"/>
    <property type="match status" value="1"/>
</dbReference>